<dbReference type="Proteomes" id="UP001187221">
    <property type="component" value="Unassembled WGS sequence"/>
</dbReference>
<keyword evidence="3" id="KW-1185">Reference proteome</keyword>
<sequence>MASTTINSTSENPASRPESTMAAECRQPRAATSRARSAFEAMERKEEKEYRRGQGPLHPIIFGWGRASGHVEYGNQRQFPGVRGRWPPV</sequence>
<organism evidence="2 3">
    <name type="scientific">Novosphingobium pituita</name>
    <dbReference type="NCBI Taxonomy" id="3056842"/>
    <lineage>
        <taxon>Bacteria</taxon>
        <taxon>Pseudomonadati</taxon>
        <taxon>Pseudomonadota</taxon>
        <taxon>Alphaproteobacteria</taxon>
        <taxon>Sphingomonadales</taxon>
        <taxon>Sphingomonadaceae</taxon>
        <taxon>Novosphingobium</taxon>
    </lineage>
</organism>
<accession>A0ABQ6PBA0</accession>
<feature type="region of interest" description="Disordered" evidence="1">
    <location>
        <begin position="1"/>
        <end position="57"/>
    </location>
</feature>
<protein>
    <submittedName>
        <fullName evidence="2">Uncharacterized protein</fullName>
    </submittedName>
</protein>
<evidence type="ECO:0000313" key="3">
    <source>
        <dbReference type="Proteomes" id="UP001187221"/>
    </source>
</evidence>
<evidence type="ECO:0000256" key="1">
    <source>
        <dbReference type="SAM" id="MobiDB-lite"/>
    </source>
</evidence>
<dbReference type="EMBL" id="BTFW01000001">
    <property type="protein sequence ID" value="GMM62071.1"/>
    <property type="molecule type" value="Genomic_DNA"/>
</dbReference>
<feature type="compositionally biased region" description="Basic and acidic residues" evidence="1">
    <location>
        <begin position="41"/>
        <end position="52"/>
    </location>
</feature>
<gene>
    <name evidence="2" type="ORF">NUTIK01_28480</name>
</gene>
<reference evidence="2 3" key="1">
    <citation type="submission" date="2023-06" db="EMBL/GenBank/DDBJ databases">
        <title>Draft genome sequence of Novosphingobium sp. strain IK01.</title>
        <authorList>
            <person name="Hatamoto M."/>
            <person name="Ikarashi T."/>
            <person name="Yamaguchi T."/>
        </authorList>
    </citation>
    <scope>NUCLEOTIDE SEQUENCE [LARGE SCALE GENOMIC DNA]</scope>
    <source>
        <strain evidence="2 3">IK01</strain>
    </source>
</reference>
<proteinExistence type="predicted"/>
<evidence type="ECO:0000313" key="2">
    <source>
        <dbReference type="EMBL" id="GMM62071.1"/>
    </source>
</evidence>
<comment type="caution">
    <text evidence="2">The sequence shown here is derived from an EMBL/GenBank/DDBJ whole genome shotgun (WGS) entry which is preliminary data.</text>
</comment>
<name>A0ABQ6PBA0_9SPHN</name>
<feature type="compositionally biased region" description="Polar residues" evidence="1">
    <location>
        <begin position="1"/>
        <end position="13"/>
    </location>
</feature>